<feature type="transmembrane region" description="Helical" evidence="3">
    <location>
        <begin position="136"/>
        <end position="157"/>
    </location>
</feature>
<evidence type="ECO:0000256" key="2">
    <source>
        <dbReference type="ARBA" id="ARBA00006727"/>
    </source>
</evidence>
<feature type="transmembrane region" description="Helical" evidence="3">
    <location>
        <begin position="43"/>
        <end position="63"/>
    </location>
</feature>
<dbReference type="Proteomes" id="UP000287166">
    <property type="component" value="Unassembled WGS sequence"/>
</dbReference>
<name>A0A401GT84_9APHY</name>
<feature type="transmembrane region" description="Helical" evidence="3">
    <location>
        <begin position="370"/>
        <end position="392"/>
    </location>
</feature>
<dbReference type="SUPFAM" id="SSF103473">
    <property type="entry name" value="MFS general substrate transporter"/>
    <property type="match status" value="1"/>
</dbReference>
<dbReference type="Gene3D" id="1.20.1250.20">
    <property type="entry name" value="MFS general substrate transporter like domains"/>
    <property type="match status" value="2"/>
</dbReference>
<keyword evidence="3" id="KW-0812">Transmembrane</keyword>
<protein>
    <submittedName>
        <fullName evidence="5">Aspyridones efflux protein</fullName>
    </submittedName>
</protein>
<dbReference type="PANTHER" id="PTHR11360">
    <property type="entry name" value="MONOCARBOXYLATE TRANSPORTER"/>
    <property type="match status" value="1"/>
</dbReference>
<keyword evidence="6" id="KW-1185">Reference proteome</keyword>
<feature type="transmembrane region" description="Helical" evidence="3">
    <location>
        <begin position="308"/>
        <end position="328"/>
    </location>
</feature>
<dbReference type="GO" id="GO:0016020">
    <property type="term" value="C:membrane"/>
    <property type="evidence" value="ECO:0007669"/>
    <property type="project" value="UniProtKB-SubCell"/>
</dbReference>
<dbReference type="CDD" id="cd17352">
    <property type="entry name" value="MFS_MCT_SLC16"/>
    <property type="match status" value="1"/>
</dbReference>
<comment type="subcellular location">
    <subcellularLocation>
        <location evidence="1">Membrane</location>
        <topology evidence="1">Multi-pass membrane protein</topology>
    </subcellularLocation>
</comment>
<dbReference type="RefSeq" id="XP_027616361.1">
    <property type="nucleotide sequence ID" value="XM_027760560.1"/>
</dbReference>
<comment type="similarity">
    <text evidence="2">Belongs to the major facilitator superfamily. Monocarboxylate porter (TC 2.A.1.13) family.</text>
</comment>
<organism evidence="5 6">
    <name type="scientific">Sparassis crispa</name>
    <dbReference type="NCBI Taxonomy" id="139825"/>
    <lineage>
        <taxon>Eukaryota</taxon>
        <taxon>Fungi</taxon>
        <taxon>Dikarya</taxon>
        <taxon>Basidiomycota</taxon>
        <taxon>Agaricomycotina</taxon>
        <taxon>Agaricomycetes</taxon>
        <taxon>Polyporales</taxon>
        <taxon>Sparassidaceae</taxon>
        <taxon>Sparassis</taxon>
    </lineage>
</organism>
<evidence type="ECO:0000313" key="5">
    <source>
        <dbReference type="EMBL" id="GBE85448.1"/>
    </source>
</evidence>
<accession>A0A401GT84</accession>
<dbReference type="InterPro" id="IPR020846">
    <property type="entry name" value="MFS_dom"/>
</dbReference>
<dbReference type="InterPro" id="IPR050327">
    <property type="entry name" value="Proton-linked_MCT"/>
</dbReference>
<evidence type="ECO:0000259" key="4">
    <source>
        <dbReference type="PROSITE" id="PS50850"/>
    </source>
</evidence>
<keyword evidence="3" id="KW-0472">Membrane</keyword>
<dbReference type="AlphaFoldDB" id="A0A401GT84"/>
<dbReference type="PROSITE" id="PS50850">
    <property type="entry name" value="MFS"/>
    <property type="match status" value="1"/>
</dbReference>
<evidence type="ECO:0000256" key="1">
    <source>
        <dbReference type="ARBA" id="ARBA00004141"/>
    </source>
</evidence>
<keyword evidence="3" id="KW-1133">Transmembrane helix</keyword>
<dbReference type="EMBL" id="BFAD01000007">
    <property type="protein sequence ID" value="GBE85448.1"/>
    <property type="molecule type" value="Genomic_DNA"/>
</dbReference>
<dbReference type="GeneID" id="38782365"/>
<feature type="transmembrane region" description="Helical" evidence="3">
    <location>
        <begin position="277"/>
        <end position="296"/>
    </location>
</feature>
<dbReference type="PANTHER" id="PTHR11360:SF177">
    <property type="entry name" value="RIBOFLAVIN TRANSPORTER MCH5"/>
    <property type="match status" value="1"/>
</dbReference>
<comment type="caution">
    <text evidence="5">The sequence shown here is derived from an EMBL/GenBank/DDBJ whole genome shotgun (WGS) entry which is preliminary data.</text>
</comment>
<feature type="transmembrane region" description="Helical" evidence="3">
    <location>
        <begin position="243"/>
        <end position="265"/>
    </location>
</feature>
<dbReference type="InterPro" id="IPR011701">
    <property type="entry name" value="MFS"/>
</dbReference>
<feature type="transmembrane region" description="Helical" evidence="3">
    <location>
        <begin position="112"/>
        <end position="130"/>
    </location>
</feature>
<feature type="transmembrane region" description="Helical" evidence="3">
    <location>
        <begin position="398"/>
        <end position="419"/>
    </location>
</feature>
<feature type="transmembrane region" description="Helical" evidence="3">
    <location>
        <begin position="201"/>
        <end position="222"/>
    </location>
</feature>
<dbReference type="InParanoid" id="A0A401GT84"/>
<reference evidence="5 6" key="1">
    <citation type="journal article" date="2018" name="Sci. Rep.">
        <title>Genome sequence of the cauliflower mushroom Sparassis crispa (Hanabiratake) and its association with beneficial usage.</title>
        <authorList>
            <person name="Kiyama R."/>
            <person name="Furutani Y."/>
            <person name="Kawaguchi K."/>
            <person name="Nakanishi T."/>
        </authorList>
    </citation>
    <scope>NUCLEOTIDE SEQUENCE [LARGE SCALE GENOMIC DNA]</scope>
</reference>
<gene>
    <name evidence="5" type="ORF">SCP_0706350</name>
</gene>
<feature type="transmembrane region" description="Helical" evidence="3">
    <location>
        <begin position="169"/>
        <end position="189"/>
    </location>
</feature>
<evidence type="ECO:0000313" key="6">
    <source>
        <dbReference type="Proteomes" id="UP000287166"/>
    </source>
</evidence>
<proteinExistence type="inferred from homology"/>
<sequence length="432" mass="46833">MADLEKKLTLENTDYCSSPADKTSRPDDHVHETALPDGGLKGWLTVLGAFLALLCGFGQLNSFGTFQSWYAEHQLWDKPASTISWIGTLQLWIFFFSGSFLGRVFDAYGPRILTITGTVVLVVSIMLTSLCTQYYQYMLAQGILFGLGVGMLFYPSLSAISTHFTKRRASAIGLAMAGSGIGGVMYPIILRRLFAEVGFPWAVRISGFISLALCLVAITTVTSRLPAGRDSGPWINASMFRDVPYVLVVVSGALISLGLFIPYFYIVDYAMAHSIPATTAFYVLSVMNAGSVLGRIAPSYLSDMFGRYNLIVPCSFLAGLLPLVYWIFATTLPAIMIFAAIYGFFSGAFNSLIIPCVAQISKTGEHGRRVGMLYSVISFPALCGGPAAGALLRLQHGSYSGTIVLSGVTMLVGSFFMLWARLTIDPRLSARV</sequence>
<dbReference type="InterPro" id="IPR036259">
    <property type="entry name" value="MFS_trans_sf"/>
</dbReference>
<feature type="domain" description="Major facilitator superfamily (MFS) profile" evidence="4">
    <location>
        <begin position="44"/>
        <end position="425"/>
    </location>
</feature>
<feature type="transmembrane region" description="Helical" evidence="3">
    <location>
        <begin position="334"/>
        <end position="358"/>
    </location>
</feature>
<feature type="transmembrane region" description="Helical" evidence="3">
    <location>
        <begin position="83"/>
        <end position="105"/>
    </location>
</feature>
<dbReference type="GO" id="GO:0022857">
    <property type="term" value="F:transmembrane transporter activity"/>
    <property type="evidence" value="ECO:0007669"/>
    <property type="project" value="InterPro"/>
</dbReference>
<dbReference type="OrthoDB" id="6509908at2759"/>
<dbReference type="Pfam" id="PF07690">
    <property type="entry name" value="MFS_1"/>
    <property type="match status" value="1"/>
</dbReference>
<evidence type="ECO:0000256" key="3">
    <source>
        <dbReference type="SAM" id="Phobius"/>
    </source>
</evidence>